<proteinExistence type="inferred from homology"/>
<dbReference type="InterPro" id="IPR013785">
    <property type="entry name" value="Aldolase_TIM"/>
</dbReference>
<dbReference type="HAMAP" id="MF_00493">
    <property type="entry name" value="Transaldolase_2"/>
    <property type="match status" value="1"/>
</dbReference>
<dbReference type="Gene3D" id="3.20.20.70">
    <property type="entry name" value="Aldolase class I"/>
    <property type="match status" value="1"/>
</dbReference>
<keyword evidence="12" id="KW-1185">Reference proteome</keyword>
<comment type="similarity">
    <text evidence="4 10">Belongs to the transaldolase family. Type 2 subfamily.</text>
</comment>
<evidence type="ECO:0000256" key="4">
    <source>
        <dbReference type="ARBA" id="ARBA00008426"/>
    </source>
</evidence>
<dbReference type="InterPro" id="IPR004732">
    <property type="entry name" value="Transaldolase_2"/>
</dbReference>
<evidence type="ECO:0000256" key="6">
    <source>
        <dbReference type="ARBA" id="ARBA00022490"/>
    </source>
</evidence>
<organism evidence="11 12">
    <name type="scientific">Spirosoma taeanense</name>
    <dbReference type="NCBI Taxonomy" id="2735870"/>
    <lineage>
        <taxon>Bacteria</taxon>
        <taxon>Pseudomonadati</taxon>
        <taxon>Bacteroidota</taxon>
        <taxon>Cytophagia</taxon>
        <taxon>Cytophagales</taxon>
        <taxon>Cytophagaceae</taxon>
        <taxon>Spirosoma</taxon>
    </lineage>
</organism>
<keyword evidence="7 10" id="KW-0808">Transferase</keyword>
<evidence type="ECO:0000313" key="12">
    <source>
        <dbReference type="Proteomes" id="UP000502756"/>
    </source>
</evidence>
<dbReference type="InterPro" id="IPR001585">
    <property type="entry name" value="TAL/FSA"/>
</dbReference>
<evidence type="ECO:0000256" key="9">
    <source>
        <dbReference type="ARBA" id="ARBA00023270"/>
    </source>
</evidence>
<evidence type="ECO:0000256" key="2">
    <source>
        <dbReference type="ARBA" id="ARBA00004496"/>
    </source>
</evidence>
<evidence type="ECO:0000256" key="1">
    <source>
        <dbReference type="ARBA" id="ARBA00003518"/>
    </source>
</evidence>
<dbReference type="RefSeq" id="WP_171741376.1">
    <property type="nucleotide sequence ID" value="NZ_CP053435.1"/>
</dbReference>
<dbReference type="NCBIfam" id="NF002881">
    <property type="entry name" value="PRK03343.1"/>
    <property type="match status" value="1"/>
</dbReference>
<name>A0A6M5YBK9_9BACT</name>
<dbReference type="PANTHER" id="PTHR10683:SF31">
    <property type="entry name" value="TRANSALDOLASE"/>
    <property type="match status" value="1"/>
</dbReference>
<keyword evidence="6 10" id="KW-0963">Cytoplasm</keyword>
<dbReference type="GO" id="GO:0005975">
    <property type="term" value="P:carbohydrate metabolic process"/>
    <property type="evidence" value="ECO:0007669"/>
    <property type="project" value="InterPro"/>
</dbReference>
<dbReference type="PANTHER" id="PTHR10683">
    <property type="entry name" value="TRANSALDOLASE"/>
    <property type="match status" value="1"/>
</dbReference>
<dbReference type="UniPathway" id="UPA00115">
    <property type="reaction ID" value="UER00414"/>
</dbReference>
<gene>
    <name evidence="10 11" type="primary">tal</name>
    <name evidence="11" type="ORF">HNV11_20160</name>
</gene>
<dbReference type="SUPFAM" id="SSF51569">
    <property type="entry name" value="Aldolase"/>
    <property type="match status" value="1"/>
</dbReference>
<dbReference type="GO" id="GO:0006098">
    <property type="term" value="P:pentose-phosphate shunt"/>
    <property type="evidence" value="ECO:0007669"/>
    <property type="project" value="UniProtKB-UniRule"/>
</dbReference>
<dbReference type="KEGG" id="stae:HNV11_20160"/>
<evidence type="ECO:0000256" key="7">
    <source>
        <dbReference type="ARBA" id="ARBA00022679"/>
    </source>
</evidence>
<reference evidence="11 12" key="1">
    <citation type="submission" date="2020-05" db="EMBL/GenBank/DDBJ databases">
        <title>Genome sequencing of Spirosoma sp. TS118.</title>
        <authorList>
            <person name="Lee J.-H."/>
            <person name="Jeong S."/>
            <person name="Zhao L."/>
            <person name="Jung J.-H."/>
            <person name="Kim M.-K."/>
            <person name="Lim S."/>
        </authorList>
    </citation>
    <scope>NUCLEOTIDE SEQUENCE [LARGE SCALE GENOMIC DNA]</scope>
    <source>
        <strain evidence="11 12">TS118</strain>
    </source>
</reference>
<evidence type="ECO:0000313" key="11">
    <source>
        <dbReference type="EMBL" id="QJW91527.1"/>
    </source>
</evidence>
<evidence type="ECO:0000256" key="5">
    <source>
        <dbReference type="ARBA" id="ARBA00013151"/>
    </source>
</evidence>
<evidence type="ECO:0000256" key="10">
    <source>
        <dbReference type="HAMAP-Rule" id="MF_00493"/>
    </source>
</evidence>
<dbReference type="PIRSF" id="PIRSF036915">
    <property type="entry name" value="Trnald_Bac_Plnt"/>
    <property type="match status" value="1"/>
</dbReference>
<comment type="catalytic activity">
    <reaction evidence="10">
        <text>D-sedoheptulose 7-phosphate + D-glyceraldehyde 3-phosphate = D-erythrose 4-phosphate + beta-D-fructose 6-phosphate</text>
        <dbReference type="Rhea" id="RHEA:17053"/>
        <dbReference type="ChEBI" id="CHEBI:16897"/>
        <dbReference type="ChEBI" id="CHEBI:57483"/>
        <dbReference type="ChEBI" id="CHEBI:57634"/>
        <dbReference type="ChEBI" id="CHEBI:59776"/>
        <dbReference type="EC" id="2.2.1.2"/>
    </reaction>
</comment>
<dbReference type="CDD" id="cd00955">
    <property type="entry name" value="Transaldolase_like"/>
    <property type="match status" value="1"/>
</dbReference>
<evidence type="ECO:0000256" key="3">
    <source>
        <dbReference type="ARBA" id="ARBA00004857"/>
    </source>
</evidence>
<dbReference type="EC" id="2.2.1.2" evidence="5 10"/>
<dbReference type="GO" id="GO:0004801">
    <property type="term" value="F:transaldolase activity"/>
    <property type="evidence" value="ECO:0007669"/>
    <property type="project" value="UniProtKB-UniRule"/>
</dbReference>
<dbReference type="NCBIfam" id="TIGR00876">
    <property type="entry name" value="tal_mycobact"/>
    <property type="match status" value="1"/>
</dbReference>
<accession>A0A6M5YBK9</accession>
<feature type="active site" description="Schiff-base intermediate with substrate" evidence="10">
    <location>
        <position position="142"/>
    </location>
</feature>
<dbReference type="Pfam" id="PF00923">
    <property type="entry name" value="TAL_FSA"/>
    <property type="match status" value="1"/>
</dbReference>
<keyword evidence="8 10" id="KW-0570">Pentose shunt</keyword>
<comment type="function">
    <text evidence="1 10">Transaldolase is important for the balance of metabolites in the pentose-phosphate pathway.</text>
</comment>
<sequence length="369" mass="41170">METNNVKKIHEFDQSIWLDFIDRKIMDSGELQKLIDEDGVRGLTSNPAIFEKAISSGSEYDEDIKRLAQEGKSNEDIFYGLAVADIQRAADLFKPVYEEEVRGADGYVSLEVSPHLAQDMEGTLRQARALWKAVGRDNVMIKIPGTAECLPAIRQCISDGININVTLLFGLERYEAVIDAYISGLEERDRAGQPIDHIASVASFFLSRIDVLIDPMLDEKGLGDLKGEVAIASAKKAYEIYKREFSSDRFKPLAAKGANPQRLLWASTSSKDPAFSDVKYVEALIGPKTVNTIPMETLEAFRDHGQADFRLETDMDLATQTLNRIEQAGIDLNDISQQLEEEGIEKFNKPYDKLLEAINTQKEKSLASA</sequence>
<dbReference type="AlphaFoldDB" id="A0A6M5YBK9"/>
<protein>
    <recommendedName>
        <fullName evidence="5 10">Transaldolase</fullName>
        <ecNumber evidence="5 10">2.2.1.2</ecNumber>
    </recommendedName>
</protein>
<dbReference type="Proteomes" id="UP000502756">
    <property type="component" value="Chromosome"/>
</dbReference>
<comment type="pathway">
    <text evidence="3 10">Carbohydrate degradation; pentose phosphate pathway; D-glyceraldehyde 3-phosphate and beta-D-fructose 6-phosphate from D-ribose 5-phosphate and D-xylulose 5-phosphate (non-oxidative stage): step 2/3.</text>
</comment>
<dbReference type="EMBL" id="CP053435">
    <property type="protein sequence ID" value="QJW91527.1"/>
    <property type="molecule type" value="Genomic_DNA"/>
</dbReference>
<keyword evidence="9 10" id="KW-0704">Schiff base</keyword>
<comment type="subcellular location">
    <subcellularLocation>
        <location evidence="2 10">Cytoplasm</location>
    </subcellularLocation>
</comment>
<dbReference type="GO" id="GO:0005737">
    <property type="term" value="C:cytoplasm"/>
    <property type="evidence" value="ECO:0007669"/>
    <property type="project" value="UniProtKB-SubCell"/>
</dbReference>
<evidence type="ECO:0000256" key="8">
    <source>
        <dbReference type="ARBA" id="ARBA00023126"/>
    </source>
</evidence>